<dbReference type="Proteomes" id="UP001601422">
    <property type="component" value="Unassembled WGS sequence"/>
</dbReference>
<gene>
    <name evidence="3" type="ORF">ACFYQT_10770</name>
</gene>
<proteinExistence type="predicted"/>
<feature type="region of interest" description="Disordered" evidence="1">
    <location>
        <begin position="328"/>
        <end position="394"/>
    </location>
</feature>
<keyword evidence="4" id="KW-1185">Reference proteome</keyword>
<dbReference type="InterPro" id="IPR029030">
    <property type="entry name" value="Caspase-like_dom_sf"/>
</dbReference>
<organism evidence="3 4">
    <name type="scientific">Streptomyces tibetensis</name>
    <dbReference type="NCBI Taxonomy" id="2382123"/>
    <lineage>
        <taxon>Bacteria</taxon>
        <taxon>Bacillati</taxon>
        <taxon>Actinomycetota</taxon>
        <taxon>Actinomycetes</taxon>
        <taxon>Kitasatosporales</taxon>
        <taxon>Streptomycetaceae</taxon>
        <taxon>Streptomyces</taxon>
    </lineage>
</organism>
<evidence type="ECO:0000313" key="3">
    <source>
        <dbReference type="EMBL" id="MFF0003912.1"/>
    </source>
</evidence>
<dbReference type="Gene3D" id="3.40.50.1460">
    <property type="match status" value="1"/>
</dbReference>
<comment type="caution">
    <text evidence="3">The sequence shown here is derived from an EMBL/GenBank/DDBJ whole genome shotgun (WGS) entry which is preliminary data.</text>
</comment>
<evidence type="ECO:0000313" key="4">
    <source>
        <dbReference type="Proteomes" id="UP001601422"/>
    </source>
</evidence>
<dbReference type="SUPFAM" id="SSF52129">
    <property type="entry name" value="Caspase-like"/>
    <property type="match status" value="1"/>
</dbReference>
<reference evidence="3 4" key="1">
    <citation type="submission" date="2024-10" db="EMBL/GenBank/DDBJ databases">
        <title>The Natural Products Discovery Center: Release of the First 8490 Sequenced Strains for Exploring Actinobacteria Biosynthetic Diversity.</title>
        <authorList>
            <person name="Kalkreuter E."/>
            <person name="Kautsar S.A."/>
            <person name="Yang D."/>
            <person name="Bader C.D."/>
            <person name="Teijaro C.N."/>
            <person name="Fluegel L."/>
            <person name="Davis C.M."/>
            <person name="Simpson J.R."/>
            <person name="Lauterbach L."/>
            <person name="Steele A.D."/>
            <person name="Gui C."/>
            <person name="Meng S."/>
            <person name="Li G."/>
            <person name="Viehrig K."/>
            <person name="Ye F."/>
            <person name="Su P."/>
            <person name="Kiefer A.F."/>
            <person name="Nichols A."/>
            <person name="Cepeda A.J."/>
            <person name="Yan W."/>
            <person name="Fan B."/>
            <person name="Jiang Y."/>
            <person name="Adhikari A."/>
            <person name="Zheng C.-J."/>
            <person name="Schuster L."/>
            <person name="Cowan T.M."/>
            <person name="Smanski M.J."/>
            <person name="Chevrette M.G."/>
            <person name="De Carvalho L.P.S."/>
            <person name="Shen B."/>
        </authorList>
    </citation>
    <scope>NUCLEOTIDE SEQUENCE [LARGE SCALE GENOMIC DNA]</scope>
    <source>
        <strain evidence="3 4">NPDC005497</strain>
    </source>
</reference>
<dbReference type="EMBL" id="JBIAJP010000002">
    <property type="protein sequence ID" value="MFF0003912.1"/>
    <property type="molecule type" value="Genomic_DNA"/>
</dbReference>
<protein>
    <submittedName>
        <fullName evidence="3">Caspase family protein</fullName>
    </submittedName>
</protein>
<dbReference type="NCBIfam" id="NF047832">
    <property type="entry name" value="caspase_w_EACC1"/>
    <property type="match status" value="1"/>
</dbReference>
<dbReference type="InterPro" id="IPR011600">
    <property type="entry name" value="Pept_C14_caspase"/>
</dbReference>
<evidence type="ECO:0000256" key="1">
    <source>
        <dbReference type="SAM" id="MobiDB-lite"/>
    </source>
</evidence>
<accession>A0ABW6MUE1</accession>
<dbReference type="Pfam" id="PF00656">
    <property type="entry name" value="Peptidase_C14"/>
    <property type="match status" value="1"/>
</dbReference>
<evidence type="ECO:0000259" key="2">
    <source>
        <dbReference type="Pfam" id="PF00656"/>
    </source>
</evidence>
<sequence>MTLPDPRKSRAVLIGVSEYTTLPPLPAVRNNVDALQGILTSHASWNLPASNCVVIHNPRIPEELVDPIVQSAEEATDTLLVYYAGHGLKGANRGEFRLSRSTSRAGASHTSTDYNDIREALIESTATRRIVILDCCYAASALGVMADPMHSVAEDAAIEGTYLIAAAGETQVAVSGDENGFTVFTGELVRLIRDGVPDNAREFIDLDTVFTHLRSSLRAKARPLPHRRVRNSLGGLTLAKNKQWWGWDRFSLAAEVQRPKSPRVEQVPQRPTAKAVEASGSVVPVEEVPGLLVPAEERRPGGWPTAKAVEASGSVVPVEEVPGLLAPAEERRPGGWPTAKKVEASGSVVPDERQQPGSWAQAKKGALSTTSDVTDSESDRTVWPTVKQPPRKDSTGLPTFEQVWSRILEEVKERRRFAWILLSHHAQVTRFDGQIIELAFSDEISKVNYRSAGLDGVLEGVIREKFDKSWRVEVVDRKSIAPALAARVNGETEKHSRHPGEWPTSAKSIYTETLNGSSDIQTLWSTILDTVKTRRRFTWLLLLQNATPTRFDGKKLRIEFVNDGSKETFLTSGSSEILGDVIRDIFGTSWEIDAVTRREI</sequence>
<dbReference type="RefSeq" id="WP_389827270.1">
    <property type="nucleotide sequence ID" value="NZ_JBIAJP010000002.1"/>
</dbReference>
<name>A0ABW6MUE1_9ACTN</name>
<feature type="domain" description="Peptidase C14 caspase" evidence="2">
    <location>
        <begin position="9"/>
        <end position="219"/>
    </location>
</feature>